<comment type="subunit">
    <text evidence="17">The sodium/potassium-transporting ATPase is composed of a catalytic alpha subunit, an auxiliary non-catalytic beta subunit and an additional regulatory subunit.</text>
</comment>
<dbReference type="Pfam" id="PF00122">
    <property type="entry name" value="E1-E2_ATPase"/>
    <property type="match status" value="1"/>
</dbReference>
<dbReference type="PRINTS" id="PR00119">
    <property type="entry name" value="CATATPASE"/>
</dbReference>
<evidence type="ECO:0000256" key="2">
    <source>
        <dbReference type="ARBA" id="ARBA00006934"/>
    </source>
</evidence>
<comment type="caution">
    <text evidence="21">The sequence shown here is derived from an EMBL/GenBank/DDBJ whole genome shotgun (WGS) entry which is preliminary data.</text>
</comment>
<feature type="transmembrane region" description="Helical" evidence="18">
    <location>
        <begin position="272"/>
        <end position="296"/>
    </location>
</feature>
<dbReference type="PANTHER" id="PTHR43294">
    <property type="entry name" value="SODIUM/POTASSIUM-TRANSPORTING ATPASE SUBUNIT ALPHA"/>
    <property type="match status" value="1"/>
</dbReference>
<keyword evidence="15 18" id="KW-0472">Membrane</keyword>
<keyword evidence="12" id="KW-1278">Translocase</keyword>
<feature type="transmembrane region" description="Helical" evidence="18">
    <location>
        <begin position="764"/>
        <end position="784"/>
    </location>
</feature>
<dbReference type="OMA" id="TVEHLWF"/>
<feature type="transmembrane region" description="Helical" evidence="18">
    <location>
        <begin position="946"/>
        <end position="967"/>
    </location>
</feature>
<dbReference type="SUPFAM" id="SSF56784">
    <property type="entry name" value="HAD-like"/>
    <property type="match status" value="1"/>
</dbReference>
<evidence type="ECO:0000256" key="5">
    <source>
        <dbReference type="ARBA" id="ARBA00022538"/>
    </source>
</evidence>
<dbReference type="GO" id="GO:0030007">
    <property type="term" value="P:intracellular potassium ion homeostasis"/>
    <property type="evidence" value="ECO:0007669"/>
    <property type="project" value="TreeGrafter"/>
</dbReference>
<comment type="function">
    <text evidence="16">This is the catalytic component of the active enzyme, which catalyzes the hydrolysis of ATP coupled with the exchange of sodium and potassium ions across the plasma membrane. This action creates the electrochemical gradient of sodium and potassium ions, providing the energy for active transport of various nutrients.</text>
</comment>
<keyword evidence="3 18" id="KW-0813">Transport</keyword>
<evidence type="ECO:0000256" key="11">
    <source>
        <dbReference type="ARBA" id="ARBA00022958"/>
    </source>
</evidence>
<comment type="similarity">
    <text evidence="2 18">Belongs to the cation transport ATPase (P-type) (TC 3.A.3) family. Type IIC subfamily.</text>
</comment>
<dbReference type="SUPFAM" id="SSF81665">
    <property type="entry name" value="Calcium ATPase, transmembrane domain M"/>
    <property type="match status" value="1"/>
</dbReference>
<dbReference type="PRINTS" id="PR00121">
    <property type="entry name" value="NAKATPASE"/>
</dbReference>
<evidence type="ECO:0000256" key="19">
    <source>
        <dbReference type="SAM" id="MobiDB-lite"/>
    </source>
</evidence>
<dbReference type="PROSITE" id="PS00154">
    <property type="entry name" value="ATPASE_E1_E2"/>
    <property type="match status" value="1"/>
</dbReference>
<dbReference type="AlphaFoldDB" id="A0A9Q0RQW8"/>
<keyword evidence="9 18" id="KW-0547">Nucleotide-binding</keyword>
<evidence type="ECO:0000256" key="8">
    <source>
        <dbReference type="ARBA" id="ARBA00022692"/>
    </source>
</evidence>
<evidence type="ECO:0000256" key="18">
    <source>
        <dbReference type="RuleBase" id="RU362084"/>
    </source>
</evidence>
<dbReference type="SFLD" id="SFLDS00003">
    <property type="entry name" value="Haloacid_Dehalogenase"/>
    <property type="match status" value="1"/>
</dbReference>
<dbReference type="InterPro" id="IPR005775">
    <property type="entry name" value="P-type_ATPase_IIC"/>
</dbReference>
<keyword evidence="7" id="KW-0915">Sodium</keyword>
<dbReference type="GO" id="GO:1902600">
    <property type="term" value="P:proton transmembrane transport"/>
    <property type="evidence" value="ECO:0007669"/>
    <property type="project" value="TreeGrafter"/>
</dbReference>
<dbReference type="GO" id="GO:0016887">
    <property type="term" value="F:ATP hydrolysis activity"/>
    <property type="evidence" value="ECO:0007669"/>
    <property type="project" value="InterPro"/>
</dbReference>
<organism evidence="21 22">
    <name type="scientific">Blomia tropicalis</name>
    <name type="common">Mite</name>
    <dbReference type="NCBI Taxonomy" id="40697"/>
    <lineage>
        <taxon>Eukaryota</taxon>
        <taxon>Metazoa</taxon>
        <taxon>Ecdysozoa</taxon>
        <taxon>Arthropoda</taxon>
        <taxon>Chelicerata</taxon>
        <taxon>Arachnida</taxon>
        <taxon>Acari</taxon>
        <taxon>Acariformes</taxon>
        <taxon>Sarcoptiformes</taxon>
        <taxon>Astigmata</taxon>
        <taxon>Glycyphagoidea</taxon>
        <taxon>Echimyopodidae</taxon>
        <taxon>Blomia</taxon>
    </lineage>
</organism>
<evidence type="ECO:0000256" key="10">
    <source>
        <dbReference type="ARBA" id="ARBA00022840"/>
    </source>
</evidence>
<dbReference type="FunFam" id="2.70.150.10:FF:000003">
    <property type="entry name" value="Sodium/potassium-transporting ATPase subunit alpha"/>
    <property type="match status" value="1"/>
</dbReference>
<feature type="transmembrane region" description="Helical" evidence="18">
    <location>
        <begin position="837"/>
        <end position="859"/>
    </location>
</feature>
<keyword evidence="10 18" id="KW-0067">ATP-binding</keyword>
<keyword evidence="18" id="KW-0479">Metal-binding</keyword>
<dbReference type="InterPro" id="IPR050510">
    <property type="entry name" value="Cation_transp_ATPase_P-type"/>
</dbReference>
<dbReference type="FunFam" id="1.20.1110.10:FF:000095">
    <property type="entry name" value="Sodium/potassium-transporting ATPase subunit alpha-1"/>
    <property type="match status" value="1"/>
</dbReference>
<feature type="transmembrane region" description="Helical" evidence="18">
    <location>
        <begin position="111"/>
        <end position="131"/>
    </location>
</feature>
<dbReference type="NCBIfam" id="TIGR01106">
    <property type="entry name" value="ATPase-IIC_X-K"/>
    <property type="match status" value="1"/>
</dbReference>
<feature type="domain" description="Cation-transporting P-type ATPase N-terminal" evidence="20">
    <location>
        <begin position="30"/>
        <end position="104"/>
    </location>
</feature>
<keyword evidence="5 18" id="KW-0633">Potassium transport</keyword>
<evidence type="ECO:0000259" key="20">
    <source>
        <dbReference type="SMART" id="SM00831"/>
    </source>
</evidence>
<dbReference type="InterPro" id="IPR023298">
    <property type="entry name" value="ATPase_P-typ_TM_dom_sf"/>
</dbReference>
<dbReference type="InterPro" id="IPR036412">
    <property type="entry name" value="HAD-like_sf"/>
</dbReference>
<dbReference type="InterPro" id="IPR008250">
    <property type="entry name" value="ATPase_P-typ_transduc_dom_A_sf"/>
</dbReference>
<dbReference type="InterPro" id="IPR001757">
    <property type="entry name" value="P_typ_ATPase"/>
</dbReference>
<keyword evidence="13 18" id="KW-1133">Transmembrane helix</keyword>
<feature type="transmembrane region" description="Helical" evidence="18">
    <location>
        <begin position="302"/>
        <end position="328"/>
    </location>
</feature>
<dbReference type="GO" id="GO:0005391">
    <property type="term" value="F:P-type sodium:potassium-exchanging transporter activity"/>
    <property type="evidence" value="ECO:0007669"/>
    <property type="project" value="TreeGrafter"/>
</dbReference>
<dbReference type="Gene3D" id="3.40.50.1000">
    <property type="entry name" value="HAD superfamily/HAD-like"/>
    <property type="match status" value="1"/>
</dbReference>
<dbReference type="InterPro" id="IPR006068">
    <property type="entry name" value="ATPase_P-typ_cation-transptr_C"/>
</dbReference>
<evidence type="ECO:0000256" key="7">
    <source>
        <dbReference type="ARBA" id="ARBA00022607"/>
    </source>
</evidence>
<evidence type="ECO:0000313" key="22">
    <source>
        <dbReference type="Proteomes" id="UP001142055"/>
    </source>
</evidence>
<evidence type="ECO:0000256" key="1">
    <source>
        <dbReference type="ARBA" id="ARBA00004651"/>
    </source>
</evidence>
<dbReference type="PANTHER" id="PTHR43294:SF21">
    <property type="entry name" value="CATION TRANSPORTING ATPASE"/>
    <property type="match status" value="1"/>
</dbReference>
<dbReference type="Gene3D" id="3.40.1110.10">
    <property type="entry name" value="Calcium-transporting ATPase, cytoplasmic domain N"/>
    <property type="match status" value="1"/>
</dbReference>
<keyword evidence="6" id="KW-0597">Phosphoprotein</keyword>
<keyword evidence="14 18" id="KW-0406">Ion transport</keyword>
<dbReference type="Pfam" id="PF00690">
    <property type="entry name" value="Cation_ATPase_N"/>
    <property type="match status" value="1"/>
</dbReference>
<evidence type="ECO:0000256" key="6">
    <source>
        <dbReference type="ARBA" id="ARBA00022553"/>
    </source>
</evidence>
<evidence type="ECO:0000256" key="12">
    <source>
        <dbReference type="ARBA" id="ARBA00022967"/>
    </source>
</evidence>
<dbReference type="InterPro" id="IPR004014">
    <property type="entry name" value="ATPase_P-typ_cation-transptr_N"/>
</dbReference>
<feature type="region of interest" description="Disordered" evidence="19">
    <location>
        <begin position="1"/>
        <end position="25"/>
    </location>
</feature>
<dbReference type="SFLD" id="SFLDG00002">
    <property type="entry name" value="C1.7:_P-type_atpase_like"/>
    <property type="match status" value="1"/>
</dbReference>
<dbReference type="Pfam" id="PF00689">
    <property type="entry name" value="Cation_ATPase_C"/>
    <property type="match status" value="1"/>
</dbReference>
<evidence type="ECO:0000313" key="21">
    <source>
        <dbReference type="EMBL" id="KAJ6223176.1"/>
    </source>
</evidence>
<dbReference type="SUPFAM" id="SSF81653">
    <property type="entry name" value="Calcium ATPase, transduction domain A"/>
    <property type="match status" value="1"/>
</dbReference>
<dbReference type="InterPro" id="IPR023214">
    <property type="entry name" value="HAD_sf"/>
</dbReference>
<dbReference type="SMART" id="SM00831">
    <property type="entry name" value="Cation_ATPase_N"/>
    <property type="match status" value="1"/>
</dbReference>
<accession>A0A9Q0RQW8</accession>
<keyword evidence="4" id="KW-1003">Cell membrane</keyword>
<feature type="transmembrane region" description="Helical" evidence="18">
    <location>
        <begin position="790"/>
        <end position="812"/>
    </location>
</feature>
<dbReference type="NCBIfam" id="TIGR01494">
    <property type="entry name" value="ATPase_P-type"/>
    <property type="match status" value="2"/>
</dbReference>
<dbReference type="EMBL" id="JAPWDV010000001">
    <property type="protein sequence ID" value="KAJ6223176.1"/>
    <property type="molecule type" value="Genomic_DNA"/>
</dbReference>
<dbReference type="FunFam" id="3.40.50.1000:FF:000083">
    <property type="entry name" value="Sodium/potassium-transporting ATPase subunit alpha"/>
    <property type="match status" value="1"/>
</dbReference>
<protein>
    <recommendedName>
        <fullName evidence="18">Sodium/potassium-transporting ATPase subunit alpha</fullName>
    </recommendedName>
</protein>
<evidence type="ECO:0000256" key="13">
    <source>
        <dbReference type="ARBA" id="ARBA00022989"/>
    </source>
</evidence>
<evidence type="ECO:0000256" key="17">
    <source>
        <dbReference type="ARBA" id="ARBA00038795"/>
    </source>
</evidence>
<dbReference type="InterPro" id="IPR059000">
    <property type="entry name" value="ATPase_P-type_domA"/>
</dbReference>
<sequence length="1020" mass="114192">MSYRQFDDGTKSIESEEEFDPKKKKEERIVEHRMTINEACTKHGTLYKLGLDEMEAEARLKRDGPNTFTPPKEKAWYILFLKEITGGFALLLWLAAIGSFVSFAIDKSQQDAYLGGILVFTVLLTGMFSYYQQMSSSKVFRSFKNMTPQSAFVLRNGKKRPIPAEEIVVGDVVFCQAGDRIPADIRMIHSDSMKVDNSSITGESEPLVRTIEPVNGNPLEASNLAFFSTNCTDGSGIGLVIATGDRTFMGDIAGLVSNIQHGKTPIAKEISYFVLIISIISVVSGLAFGGVYYWFGTSFFKSFLFMIGITVGNVPEGLLPALTVALTLTAKRMASKKCLVKHLEAVETLGSTSTICTDKTGTLTQNRMTVEHLWFGNEVYIYRNGQLIHDYYEVDEIQHKLDWLSLKRCAMLCSRAEFLDDNIIIEERQCSGDASEVGIMRFLEQSNCSVDEYRALYPKVAEKPFSSTYKYQYSIHQSMNAITGLFGSYFMVMKGAPERIIALCNRRVDKRGNTVPIDDEFRQHFDETYQQFGGEGERVLAFCDLELSLEQFGPEYQFDSSTLDQTIKLENLRFLGLISMMDPPRPGVPDAVKLCRGAGIRVVMVTGDHPITAQAIAKMVNIISSSHRKATSISSLKSTVSISNKTNQRSIVIPGDELSEMSDEKLEEILLLYGEIVFARTTPKQKLKIVETFQRLGEIVAVTGDGVNDSPALKKADIGIAMGISGSEVSKQAADMILLDDNFSTIVTGVEEGRRIFDNMKKTVSYILAGNVTTIYPFVIYAAAGIPLAITTITALMIALGTDIIPAISLSYEKAEQDIMNIRPRNAKKDRLVDFKLLFRSYLYIGILCACSAYVGYFVTMNINGYTPKMLWKSRNEWESMNSTFPRIDGYNKTTHEPIYVNTTYEERLHIGQKAQSAYFCGIIIAQCIDVIVSKTRRVSLFKHGMSNWVLNLSIVFEFALAAMLIYTPWMQDILQTRSVQLISWLWTLPTIGVMLTLEELRKLIIRSFPHSTIGKLLMT</sequence>
<dbReference type="SUPFAM" id="SSF81660">
    <property type="entry name" value="Metal cation-transporting ATPase, ATP-binding domain N"/>
    <property type="match status" value="1"/>
</dbReference>
<evidence type="ECO:0000256" key="14">
    <source>
        <dbReference type="ARBA" id="ARBA00023065"/>
    </source>
</evidence>
<keyword evidence="8 18" id="KW-0812">Transmembrane</keyword>
<evidence type="ECO:0000256" key="16">
    <source>
        <dbReference type="ARBA" id="ARBA00037422"/>
    </source>
</evidence>
<dbReference type="GO" id="GO:0006883">
    <property type="term" value="P:intracellular sodium ion homeostasis"/>
    <property type="evidence" value="ECO:0007669"/>
    <property type="project" value="TreeGrafter"/>
</dbReference>
<dbReference type="Gene3D" id="2.70.150.10">
    <property type="entry name" value="Calcium-transporting ATPase, cytoplasmic transduction domain A"/>
    <property type="match status" value="1"/>
</dbReference>
<dbReference type="InterPro" id="IPR018303">
    <property type="entry name" value="ATPase_P-typ_P_site"/>
</dbReference>
<dbReference type="Gene3D" id="1.20.1110.10">
    <property type="entry name" value="Calcium-transporting ATPase, transmembrane domain"/>
    <property type="match status" value="1"/>
</dbReference>
<comment type="subcellular location">
    <subcellularLocation>
        <location evidence="1 18">Cell membrane</location>
        <topology evidence="1 18">Multi-pass membrane protein</topology>
    </subcellularLocation>
</comment>
<keyword evidence="11 18" id="KW-0630">Potassium</keyword>
<dbReference type="GO" id="GO:0005524">
    <property type="term" value="F:ATP binding"/>
    <property type="evidence" value="ECO:0007669"/>
    <property type="project" value="UniProtKB-KW"/>
</dbReference>
<proteinExistence type="inferred from homology"/>
<keyword evidence="22" id="KW-1185">Reference proteome</keyword>
<dbReference type="InterPro" id="IPR044492">
    <property type="entry name" value="P_typ_ATPase_HD_dom"/>
</dbReference>
<dbReference type="InterPro" id="IPR023299">
    <property type="entry name" value="ATPase_P-typ_cyto_dom_N"/>
</dbReference>
<keyword evidence="7" id="KW-0740">Sodium/potassium transport</keyword>
<dbReference type="GO" id="GO:1990573">
    <property type="term" value="P:potassium ion import across plasma membrane"/>
    <property type="evidence" value="ECO:0007669"/>
    <property type="project" value="TreeGrafter"/>
</dbReference>
<dbReference type="SFLD" id="SFLDF00027">
    <property type="entry name" value="p-type_atpase"/>
    <property type="match status" value="1"/>
</dbReference>
<gene>
    <name evidence="21" type="ORF">RDWZM_001721</name>
</gene>
<evidence type="ECO:0000256" key="9">
    <source>
        <dbReference type="ARBA" id="ARBA00022741"/>
    </source>
</evidence>
<name>A0A9Q0RQW8_BLOTA</name>
<dbReference type="GO" id="GO:0036376">
    <property type="term" value="P:sodium ion export across plasma membrane"/>
    <property type="evidence" value="ECO:0007669"/>
    <property type="project" value="TreeGrafter"/>
</dbReference>
<dbReference type="Pfam" id="PF13246">
    <property type="entry name" value="Cation_ATPase"/>
    <property type="match status" value="1"/>
</dbReference>
<evidence type="ECO:0000256" key="15">
    <source>
        <dbReference type="ARBA" id="ARBA00023136"/>
    </source>
</evidence>
<dbReference type="GO" id="GO:0046872">
    <property type="term" value="F:metal ion binding"/>
    <property type="evidence" value="ECO:0007669"/>
    <property type="project" value="UniProtKB-KW"/>
</dbReference>
<evidence type="ECO:0000256" key="3">
    <source>
        <dbReference type="ARBA" id="ARBA00022448"/>
    </source>
</evidence>
<evidence type="ECO:0000256" key="4">
    <source>
        <dbReference type="ARBA" id="ARBA00022475"/>
    </source>
</evidence>
<reference evidence="21" key="1">
    <citation type="submission" date="2022-12" db="EMBL/GenBank/DDBJ databases">
        <title>Genome assemblies of Blomia tropicalis.</title>
        <authorList>
            <person name="Cui Y."/>
        </authorList>
    </citation>
    <scope>NUCLEOTIDE SEQUENCE</scope>
    <source>
        <tissue evidence="21">Adult mites</tissue>
    </source>
</reference>
<dbReference type="GO" id="GO:0005886">
    <property type="term" value="C:plasma membrane"/>
    <property type="evidence" value="ECO:0007669"/>
    <property type="project" value="UniProtKB-SubCell"/>
</dbReference>
<feature type="transmembrane region" description="Helical" evidence="18">
    <location>
        <begin position="84"/>
        <end position="105"/>
    </location>
</feature>
<keyword evidence="7" id="KW-0739">Sodium transport</keyword>
<dbReference type="Proteomes" id="UP001142055">
    <property type="component" value="Chromosome 1"/>
</dbReference>